<organism evidence="1 2">
    <name type="scientific">Magallana gigas</name>
    <name type="common">Pacific oyster</name>
    <name type="synonym">Crassostrea gigas</name>
    <dbReference type="NCBI Taxonomy" id="29159"/>
    <lineage>
        <taxon>Eukaryota</taxon>
        <taxon>Metazoa</taxon>
        <taxon>Spiralia</taxon>
        <taxon>Lophotrochozoa</taxon>
        <taxon>Mollusca</taxon>
        <taxon>Bivalvia</taxon>
        <taxon>Autobranchia</taxon>
        <taxon>Pteriomorphia</taxon>
        <taxon>Ostreida</taxon>
        <taxon>Ostreoidea</taxon>
        <taxon>Ostreidae</taxon>
        <taxon>Magallana</taxon>
    </lineage>
</organism>
<protein>
    <submittedName>
        <fullName evidence="1">Uncharacterized protein</fullName>
    </submittedName>
</protein>
<reference evidence="1" key="1">
    <citation type="submission" date="2022-08" db="UniProtKB">
        <authorList>
            <consortium name="EnsemblMetazoa"/>
        </authorList>
    </citation>
    <scope>IDENTIFICATION</scope>
    <source>
        <strain evidence="1">05x7-T-G4-1.051#20</strain>
    </source>
</reference>
<dbReference type="AlphaFoldDB" id="A0A8W8P554"/>
<name>A0A8W8P554_MAGGI</name>
<evidence type="ECO:0000313" key="1">
    <source>
        <dbReference type="EnsemblMetazoa" id="G9975.1:cds"/>
    </source>
</evidence>
<dbReference type="Proteomes" id="UP000005408">
    <property type="component" value="Unassembled WGS sequence"/>
</dbReference>
<evidence type="ECO:0000313" key="2">
    <source>
        <dbReference type="Proteomes" id="UP000005408"/>
    </source>
</evidence>
<proteinExistence type="predicted"/>
<accession>A0A8W8P554</accession>
<sequence>MRVNGRVTRHGNLDVHLHGVGGRTVPQVYHLDMQLGKKVFFFSHKFFKEKHFDRDGVHLNDDGNSVSITAFFQPFGWSCDAQLPPSCSDWYR</sequence>
<keyword evidence="2" id="KW-1185">Reference proteome</keyword>
<dbReference type="EnsemblMetazoa" id="G9975.1">
    <property type="protein sequence ID" value="G9975.1:cds"/>
    <property type="gene ID" value="G9975"/>
</dbReference>